<name>A0A347UCM0_9RHOB</name>
<dbReference type="PROSITE" id="PS50928">
    <property type="entry name" value="ABC_TM1"/>
    <property type="match status" value="1"/>
</dbReference>
<evidence type="ECO:0000256" key="7">
    <source>
        <dbReference type="ARBA" id="ARBA00023136"/>
    </source>
</evidence>
<proteinExistence type="inferred from homology"/>
<dbReference type="EMBL" id="CP032125">
    <property type="protein sequence ID" value="AXX96598.1"/>
    <property type="molecule type" value="Genomic_DNA"/>
</dbReference>
<evidence type="ECO:0000259" key="10">
    <source>
        <dbReference type="PROSITE" id="PS50928"/>
    </source>
</evidence>
<evidence type="ECO:0000256" key="4">
    <source>
        <dbReference type="ARBA" id="ARBA00022475"/>
    </source>
</evidence>
<evidence type="ECO:0000256" key="8">
    <source>
        <dbReference type="RuleBase" id="RU363032"/>
    </source>
</evidence>
<keyword evidence="6 8" id="KW-1133">Transmembrane helix</keyword>
<dbReference type="GO" id="GO:0005886">
    <property type="term" value="C:plasma membrane"/>
    <property type="evidence" value="ECO:0007669"/>
    <property type="project" value="UniProtKB-SubCell"/>
</dbReference>
<evidence type="ECO:0000313" key="11">
    <source>
        <dbReference type="EMBL" id="AXX96598.1"/>
    </source>
</evidence>
<evidence type="ECO:0000256" key="3">
    <source>
        <dbReference type="ARBA" id="ARBA00022448"/>
    </source>
</evidence>
<feature type="transmembrane region" description="Helical" evidence="8">
    <location>
        <begin position="12"/>
        <end position="34"/>
    </location>
</feature>
<feature type="transmembrane region" description="Helical" evidence="8">
    <location>
        <begin position="103"/>
        <end position="125"/>
    </location>
</feature>
<comment type="subcellular location">
    <subcellularLocation>
        <location evidence="1 8">Cell membrane</location>
        <topology evidence="1 8">Multi-pass membrane protein</topology>
    </subcellularLocation>
</comment>
<evidence type="ECO:0000256" key="9">
    <source>
        <dbReference type="SAM" id="MobiDB-lite"/>
    </source>
</evidence>
<feature type="transmembrane region" description="Helical" evidence="8">
    <location>
        <begin position="291"/>
        <end position="318"/>
    </location>
</feature>
<dbReference type="SUPFAM" id="SSF161098">
    <property type="entry name" value="MetI-like"/>
    <property type="match status" value="1"/>
</dbReference>
<dbReference type="Pfam" id="PF00528">
    <property type="entry name" value="BPD_transp_1"/>
    <property type="match status" value="1"/>
</dbReference>
<feature type="region of interest" description="Disordered" evidence="9">
    <location>
        <begin position="351"/>
        <end position="426"/>
    </location>
</feature>
<keyword evidence="5 8" id="KW-0812">Transmembrane</keyword>
<dbReference type="KEGG" id="pamo:BAR1_00785"/>
<feature type="domain" description="ABC transmembrane type-1" evidence="10">
    <location>
        <begin position="66"/>
        <end position="267"/>
    </location>
</feature>
<gene>
    <name evidence="11" type="ORF">BAR1_00785</name>
</gene>
<dbReference type="RefSeq" id="WP_118941256.1">
    <property type="nucleotide sequence ID" value="NZ_CP032125.1"/>
</dbReference>
<keyword evidence="12" id="KW-1185">Reference proteome</keyword>
<dbReference type="PANTHER" id="PTHR43848">
    <property type="entry name" value="PUTRESCINE TRANSPORT SYSTEM PERMEASE PROTEIN POTI"/>
    <property type="match status" value="1"/>
</dbReference>
<feature type="transmembrane region" description="Helical" evidence="8">
    <location>
        <begin position="66"/>
        <end position="91"/>
    </location>
</feature>
<protein>
    <submittedName>
        <fullName evidence="11">ABC transporter permease</fullName>
    </submittedName>
</protein>
<dbReference type="GO" id="GO:0055085">
    <property type="term" value="P:transmembrane transport"/>
    <property type="evidence" value="ECO:0007669"/>
    <property type="project" value="InterPro"/>
</dbReference>
<dbReference type="CDD" id="cd06261">
    <property type="entry name" value="TM_PBP2"/>
    <property type="match status" value="1"/>
</dbReference>
<comment type="similarity">
    <text evidence="2">Belongs to the binding-protein-dependent transport system permease family. CysTW subfamily.</text>
</comment>
<reference evidence="11 12" key="1">
    <citation type="submission" date="2018-09" db="EMBL/GenBank/DDBJ databases">
        <title>Profundibacter amoris BAR1 gen. nov., sp. nov., a new member of the Roseobacter clade isolated at Lokis Castle Vent Field on the Arctic Mid-Oceanic Ridge.</title>
        <authorList>
            <person name="Le Moine Bauer S."/>
            <person name="Sjoeberg A.G."/>
            <person name="L'Haridon S."/>
            <person name="Stokke R."/>
            <person name="Roalkvam I."/>
            <person name="Steen I.H."/>
            <person name="Dahle H."/>
        </authorList>
    </citation>
    <scope>NUCLEOTIDE SEQUENCE [LARGE SCALE GENOMIC DNA]</scope>
    <source>
        <strain evidence="11 12">BAR1</strain>
    </source>
</reference>
<evidence type="ECO:0000313" key="12">
    <source>
        <dbReference type="Proteomes" id="UP000261704"/>
    </source>
</evidence>
<organism evidence="11 12">
    <name type="scientific">Profundibacter amoris</name>
    <dbReference type="NCBI Taxonomy" id="2171755"/>
    <lineage>
        <taxon>Bacteria</taxon>
        <taxon>Pseudomonadati</taxon>
        <taxon>Pseudomonadota</taxon>
        <taxon>Alphaproteobacteria</taxon>
        <taxon>Rhodobacterales</taxon>
        <taxon>Paracoccaceae</taxon>
        <taxon>Profundibacter</taxon>
    </lineage>
</organism>
<evidence type="ECO:0000256" key="1">
    <source>
        <dbReference type="ARBA" id="ARBA00004651"/>
    </source>
</evidence>
<accession>A0A347UCM0</accession>
<evidence type="ECO:0000256" key="5">
    <source>
        <dbReference type="ARBA" id="ARBA00022692"/>
    </source>
</evidence>
<evidence type="ECO:0000256" key="2">
    <source>
        <dbReference type="ARBA" id="ARBA00007069"/>
    </source>
</evidence>
<feature type="transmembrane region" description="Helical" evidence="8">
    <location>
        <begin position="249"/>
        <end position="270"/>
    </location>
</feature>
<dbReference type="OrthoDB" id="9808399at2"/>
<evidence type="ECO:0000256" key="6">
    <source>
        <dbReference type="ARBA" id="ARBA00022989"/>
    </source>
</evidence>
<dbReference type="Proteomes" id="UP000261704">
    <property type="component" value="Chromosome"/>
</dbReference>
<keyword evidence="4" id="KW-1003">Cell membrane</keyword>
<dbReference type="InterPro" id="IPR035906">
    <property type="entry name" value="MetI-like_sf"/>
</dbReference>
<feature type="transmembrane region" description="Helical" evidence="8">
    <location>
        <begin position="145"/>
        <end position="168"/>
    </location>
</feature>
<keyword evidence="7 8" id="KW-0472">Membrane</keyword>
<dbReference type="InterPro" id="IPR000515">
    <property type="entry name" value="MetI-like"/>
</dbReference>
<dbReference type="AlphaFoldDB" id="A0A347UCM0"/>
<keyword evidence="3 8" id="KW-0813">Transport</keyword>
<dbReference type="InterPro" id="IPR051789">
    <property type="entry name" value="Bact_Polyamine_Transport"/>
</dbReference>
<dbReference type="Gene3D" id="1.10.3720.10">
    <property type="entry name" value="MetI-like"/>
    <property type="match status" value="1"/>
</dbReference>
<feature type="transmembrane region" description="Helical" evidence="8">
    <location>
        <begin position="196"/>
        <end position="217"/>
    </location>
</feature>
<sequence>MNSKSLIRISLGVYLIIFFSYLLGPLVVMSLTAFNSSGFPSVSPWACFTYEWFNVLWNDSAIREGIFYSVIIGLGTVALSVSMGLAASIVLTQVWAKFRSTYYTLIIAPILVPGVVLGISTLVFWDRFGTFLGAGDGSLLSNLFHNGIFLTILGQSSFIASYAMLVFVARLQRFDPGLTEAALDLGATHTQAFRKILLPFMRPAIASAAVLAFLASFENYNTTTFTIVDYKTLTTVLAQKVRLGINPSISALAFIIITLTVFAALAFEAYRRNQARQEAVKQGKAKVKSGGILPSFMTGNPAAIVFVLLAFVAIVMIGTAQKYSPEQCKIQVREAKQAEIQRRIKELQEQRLIRSQSEARQGPDIFGAPEEDTGGKPSGAFGGVFAPGNLSDDGDTQEPEAEKPSGGSGAFGGVFAPTNLDNGEGN</sequence>
<dbReference type="PANTHER" id="PTHR43848:SF2">
    <property type="entry name" value="PUTRESCINE TRANSPORT SYSTEM PERMEASE PROTEIN POTI"/>
    <property type="match status" value="1"/>
</dbReference>